<dbReference type="EMBL" id="NIXT01000048">
    <property type="protein sequence ID" value="OXE34511.1"/>
    <property type="molecule type" value="Genomic_DNA"/>
</dbReference>
<comment type="caution">
    <text evidence="2">The sequence shown here is derived from an EMBL/GenBank/DDBJ whole genome shotgun (WGS) entry which is preliminary data.</text>
</comment>
<name>A0A227JHD9_VIBPH</name>
<dbReference type="AlphaFoldDB" id="A0A227JHD9"/>
<feature type="non-terminal residue" evidence="2">
    <location>
        <position position="95"/>
    </location>
</feature>
<dbReference type="PRINTS" id="PR00949">
    <property type="entry name" value="TYPE3IMAPROT"/>
</dbReference>
<keyword evidence="1" id="KW-0472">Membrane</keyword>
<keyword evidence="1" id="KW-0812">Transmembrane</keyword>
<protein>
    <recommendedName>
        <fullName evidence="4">EscV/YscV/HrcV family type III secretion system export apparatus protein</fullName>
    </recommendedName>
</protein>
<proteinExistence type="predicted"/>
<keyword evidence="1" id="KW-1133">Transmembrane helix</keyword>
<dbReference type="InterPro" id="IPR001712">
    <property type="entry name" value="T3SS_FHIPEP"/>
</dbReference>
<sequence length="95" mass="10540">MMAKLRKSSLLFNPSSVMIAFLLPTIILVTLPGIVIDFFLMISFISSALLLVIMLENDEPLKVTFLPTMVLLLTTFRLLLSIATTRNIIANEDVG</sequence>
<accession>A0A227JHD9</accession>
<evidence type="ECO:0008006" key="4">
    <source>
        <dbReference type="Google" id="ProtNLM"/>
    </source>
</evidence>
<gene>
    <name evidence="2" type="ORF">CA163_01960</name>
</gene>
<reference evidence="2 3" key="1">
    <citation type="journal article" date="2017" name="Appl. Environ. Microbiol.">
        <title>Parallel evolution of two clades of a major Atlantic endemic Vibrio parahaemolyticus pathogen lineage by independent acquisition of related pathogenicity islands.</title>
        <authorList>
            <person name="Xu F."/>
            <person name="Gonzalez-Escalona N."/>
            <person name="Drees K.P."/>
            <person name="Sebra R.P."/>
            <person name="Cooper V.S."/>
            <person name="Jones S.H."/>
            <person name="Whistler C.A."/>
        </authorList>
    </citation>
    <scope>NUCLEOTIDE SEQUENCE [LARGE SCALE GENOMIC DNA]</scope>
    <source>
        <strain evidence="2 3">MAVP-3</strain>
    </source>
</reference>
<dbReference type="Proteomes" id="UP000214596">
    <property type="component" value="Unassembled WGS sequence"/>
</dbReference>
<evidence type="ECO:0000256" key="1">
    <source>
        <dbReference type="SAM" id="Phobius"/>
    </source>
</evidence>
<dbReference type="GO" id="GO:0009306">
    <property type="term" value="P:protein secretion"/>
    <property type="evidence" value="ECO:0007669"/>
    <property type="project" value="InterPro"/>
</dbReference>
<organism evidence="2 3">
    <name type="scientific">Vibrio parahaemolyticus</name>
    <dbReference type="NCBI Taxonomy" id="670"/>
    <lineage>
        <taxon>Bacteria</taxon>
        <taxon>Pseudomonadati</taxon>
        <taxon>Pseudomonadota</taxon>
        <taxon>Gammaproteobacteria</taxon>
        <taxon>Vibrionales</taxon>
        <taxon>Vibrionaceae</taxon>
        <taxon>Vibrio</taxon>
    </lineage>
</organism>
<evidence type="ECO:0000313" key="2">
    <source>
        <dbReference type="EMBL" id="OXE34511.1"/>
    </source>
</evidence>
<dbReference type="Pfam" id="PF00771">
    <property type="entry name" value="FHIPEP"/>
    <property type="match status" value="1"/>
</dbReference>
<dbReference type="GO" id="GO:0016020">
    <property type="term" value="C:membrane"/>
    <property type="evidence" value="ECO:0007669"/>
    <property type="project" value="InterPro"/>
</dbReference>
<evidence type="ECO:0000313" key="3">
    <source>
        <dbReference type="Proteomes" id="UP000214596"/>
    </source>
</evidence>
<feature type="transmembrane region" description="Helical" evidence="1">
    <location>
        <begin position="61"/>
        <end position="80"/>
    </location>
</feature>